<gene>
    <name evidence="2" type="ORF">BDEG_28684</name>
</gene>
<comment type="caution">
    <text evidence="2">The sequence shown here is derived from an EMBL/GenBank/DDBJ whole genome shotgun (WGS) entry which is preliminary data.</text>
</comment>
<evidence type="ECO:0000313" key="3">
    <source>
        <dbReference type="Proteomes" id="UP000077115"/>
    </source>
</evidence>
<dbReference type="AlphaFoldDB" id="A0A177VZ39"/>
<organism evidence="2 3">
    <name type="scientific">Batrachochytrium dendrobatidis (strain JEL423)</name>
    <dbReference type="NCBI Taxonomy" id="403673"/>
    <lineage>
        <taxon>Eukaryota</taxon>
        <taxon>Fungi</taxon>
        <taxon>Fungi incertae sedis</taxon>
        <taxon>Chytridiomycota</taxon>
        <taxon>Chytridiomycota incertae sedis</taxon>
        <taxon>Chytridiomycetes</taxon>
        <taxon>Rhizophydiales</taxon>
        <taxon>Rhizophydiales incertae sedis</taxon>
        <taxon>Batrachochytrium</taxon>
    </lineage>
</organism>
<name>A0A177VZ39_BATDL</name>
<evidence type="ECO:0000313" key="2">
    <source>
        <dbReference type="EMBL" id="OAJ32805.1"/>
    </source>
</evidence>
<evidence type="ECO:0008006" key="4">
    <source>
        <dbReference type="Google" id="ProtNLM"/>
    </source>
</evidence>
<proteinExistence type="predicted"/>
<feature type="chain" id="PRO_5008077203" description="Secreted protein" evidence="1">
    <location>
        <begin position="29"/>
        <end position="104"/>
    </location>
</feature>
<feature type="signal peptide" evidence="1">
    <location>
        <begin position="1"/>
        <end position="28"/>
    </location>
</feature>
<protein>
    <recommendedName>
        <fullName evidence="4">Secreted protein</fullName>
    </recommendedName>
</protein>
<sequence length="104" mass="12352">MDPHRPFISLLFLQLKLMVLLLIIPSHCNLLCPLQTMFHLECSTLHIHDQTLYQELLFVTQPQSLLPFNTRLLEFIREAQYLIIVHNLMNDQNKSFIYMNTNVK</sequence>
<reference evidence="2 3" key="1">
    <citation type="submission" date="2006-10" db="EMBL/GenBank/DDBJ databases">
        <title>The Genome Sequence of Batrachochytrium dendrobatidis JEL423.</title>
        <authorList>
            <consortium name="The Broad Institute Genome Sequencing Platform"/>
            <person name="Birren B."/>
            <person name="Lander E."/>
            <person name="Galagan J."/>
            <person name="Cuomo C."/>
            <person name="Devon K."/>
            <person name="Jaffe D."/>
            <person name="Butler J."/>
            <person name="Alvarez P."/>
            <person name="Gnerre S."/>
            <person name="Grabherr M."/>
            <person name="Kleber M."/>
            <person name="Mauceli E."/>
            <person name="Brockman W."/>
            <person name="Young S."/>
            <person name="LaButti K."/>
            <person name="Sykes S."/>
            <person name="DeCaprio D."/>
            <person name="Crawford M."/>
            <person name="Koehrsen M."/>
            <person name="Engels R."/>
            <person name="Montgomery P."/>
            <person name="Pearson M."/>
            <person name="Howarth C."/>
            <person name="Larson L."/>
            <person name="White J."/>
            <person name="O'Leary S."/>
            <person name="Kodira C."/>
            <person name="Zeng Q."/>
            <person name="Yandava C."/>
            <person name="Alvarado L."/>
            <person name="Longcore J."/>
            <person name="James T."/>
        </authorList>
    </citation>
    <scope>NUCLEOTIDE SEQUENCE [LARGE SCALE GENOMIC DNA]</scope>
    <source>
        <strain evidence="2 3">JEL423</strain>
    </source>
</reference>
<dbReference type="EMBL" id="AATT01000303">
    <property type="protein sequence ID" value="OAJ32805.1"/>
    <property type="molecule type" value="Genomic_DNA"/>
</dbReference>
<dbReference type="VEuPathDB" id="FungiDB:BDEG_28684"/>
<keyword evidence="1" id="KW-0732">Signal</keyword>
<evidence type="ECO:0000256" key="1">
    <source>
        <dbReference type="SAM" id="SignalP"/>
    </source>
</evidence>
<accession>A0A177VZ39</accession>
<dbReference type="Proteomes" id="UP000077115">
    <property type="component" value="Unassembled WGS sequence"/>
</dbReference>
<reference evidence="2 3" key="2">
    <citation type="submission" date="2016-05" db="EMBL/GenBank/DDBJ databases">
        <title>Lineage-specific infection strategies underlie the spectrum of fungal disease in amphibians.</title>
        <authorList>
            <person name="Cuomo C.A."/>
            <person name="Farrer R.A."/>
            <person name="James T."/>
            <person name="Longcore J."/>
            <person name="Birren B."/>
        </authorList>
    </citation>
    <scope>NUCLEOTIDE SEQUENCE [LARGE SCALE GENOMIC DNA]</scope>
    <source>
        <strain evidence="2 3">JEL423</strain>
    </source>
</reference>